<dbReference type="KEGG" id="sazo:D1868_01625"/>
<reference evidence="1 2" key="1">
    <citation type="submission" date="2019-10" db="EMBL/GenBank/DDBJ databases">
        <title>Genome Sequences from Six Type Strain Members of the Archaeal Family Sulfolobaceae: Acidianus ambivalens, Acidianus infernus, Metallosphaera prunae, Stygiolobus azoricus, Sulfolobus metallicus, and Sulfurisphaera ohwakuensis.</title>
        <authorList>
            <person name="Counts J.A."/>
            <person name="Kelly R.M."/>
        </authorList>
    </citation>
    <scope>NUCLEOTIDE SEQUENCE [LARGE SCALE GENOMIC DNA]</scope>
    <source>
        <strain evidence="1 2">FC6</strain>
    </source>
</reference>
<dbReference type="Proteomes" id="UP000423396">
    <property type="component" value="Chromosome"/>
</dbReference>
<name>A0A650CMU8_9CREN</name>
<accession>A0A650CMU8</accession>
<organism evidence="1 2">
    <name type="scientific">Stygiolobus azoricus</name>
    <dbReference type="NCBI Taxonomy" id="41675"/>
    <lineage>
        <taxon>Archaea</taxon>
        <taxon>Thermoproteota</taxon>
        <taxon>Thermoprotei</taxon>
        <taxon>Sulfolobales</taxon>
        <taxon>Sulfolobaceae</taxon>
        <taxon>Stygiolobus</taxon>
    </lineage>
</organism>
<dbReference type="OrthoDB" id="36755at2157"/>
<sequence length="288" mass="33128">MNLILGGGIAGLLLASSKKDSMVIESQNKVGGIFSYEDIGEFSIPLYPPLTARKCDLFSQFSYKEVELNVISRKENYLLEKLGVSNLPEWLVFNEKMYYIDNLRLVLDSLSKTTRVRLSTTFMYKGGKRVILSNGEVIKADEIYVTVPSYLLNIKKGRSIGFLEAVFFVNKSDRAENTVIVDGDKGVTFSHVILASWMNNSYDIVYVLIPFSMKIPSWDRVYGDLKRKNILKKEDIISFRYRVIKDAILERDQDEKLKEEKEDIHFCGRLGKWRNFTICETINDILHC</sequence>
<dbReference type="AlphaFoldDB" id="A0A650CMU8"/>
<evidence type="ECO:0000313" key="1">
    <source>
        <dbReference type="EMBL" id="QGR18817.1"/>
    </source>
</evidence>
<dbReference type="RefSeq" id="WP_156005038.1">
    <property type="nucleotide sequence ID" value="NZ_CP045483.1"/>
</dbReference>
<dbReference type="GeneID" id="42797733"/>
<gene>
    <name evidence="1" type="ORF">D1868_01625</name>
</gene>
<dbReference type="SUPFAM" id="SSF51971">
    <property type="entry name" value="Nucleotide-binding domain"/>
    <property type="match status" value="1"/>
</dbReference>
<protein>
    <submittedName>
        <fullName evidence="1">NAD(P)/FAD-dependent oxidoreductase</fullName>
    </submittedName>
</protein>
<proteinExistence type="predicted"/>
<keyword evidence="2" id="KW-1185">Reference proteome</keyword>
<evidence type="ECO:0000313" key="2">
    <source>
        <dbReference type="Proteomes" id="UP000423396"/>
    </source>
</evidence>
<dbReference type="EMBL" id="CP045483">
    <property type="protein sequence ID" value="QGR18817.1"/>
    <property type="molecule type" value="Genomic_DNA"/>
</dbReference>